<dbReference type="UniPathway" id="UPA00135">
    <property type="reaction ID" value="UER00197"/>
</dbReference>
<dbReference type="FunFam" id="3.90.1150.10:FF:000006">
    <property type="entry name" value="Phosphoserine aminotransferase"/>
    <property type="match status" value="1"/>
</dbReference>
<feature type="region of interest" description="Disordered" evidence="13">
    <location>
        <begin position="495"/>
        <end position="514"/>
    </location>
</feature>
<dbReference type="FunFam" id="3.40.640.10:FF:000010">
    <property type="entry name" value="Phosphoserine aminotransferase"/>
    <property type="match status" value="1"/>
</dbReference>
<keyword evidence="6" id="KW-0028">Amino-acid biosynthesis</keyword>
<dbReference type="InterPro" id="IPR022278">
    <property type="entry name" value="Pser_aminoTfrase"/>
</dbReference>
<dbReference type="Pfam" id="PF23406">
    <property type="entry name" value="ZNF380_CC"/>
    <property type="match status" value="1"/>
</dbReference>
<organism evidence="16 17">
    <name type="scientific">Trichomalopsis sarcophagae</name>
    <dbReference type="NCBI Taxonomy" id="543379"/>
    <lineage>
        <taxon>Eukaryota</taxon>
        <taxon>Metazoa</taxon>
        <taxon>Ecdysozoa</taxon>
        <taxon>Arthropoda</taxon>
        <taxon>Hexapoda</taxon>
        <taxon>Insecta</taxon>
        <taxon>Pterygota</taxon>
        <taxon>Neoptera</taxon>
        <taxon>Endopterygota</taxon>
        <taxon>Hymenoptera</taxon>
        <taxon>Apocrita</taxon>
        <taxon>Proctotrupomorpha</taxon>
        <taxon>Chalcidoidea</taxon>
        <taxon>Pteromalidae</taxon>
        <taxon>Pteromalinae</taxon>
        <taxon>Trichomalopsis</taxon>
    </lineage>
</organism>
<evidence type="ECO:0000256" key="1">
    <source>
        <dbReference type="ARBA" id="ARBA00001933"/>
    </source>
</evidence>
<evidence type="ECO:0000256" key="9">
    <source>
        <dbReference type="ARBA" id="ARBA00023299"/>
    </source>
</evidence>
<keyword evidence="7" id="KW-0808">Transferase</keyword>
<dbReference type="STRING" id="543379.A0A232ESP0"/>
<dbReference type="HAMAP" id="MF_00160">
    <property type="entry name" value="SerC_aminotrans_5"/>
    <property type="match status" value="1"/>
</dbReference>
<dbReference type="GO" id="GO:0004648">
    <property type="term" value="F:O-phospho-L-serine:2-oxoglutarate aminotransferase activity"/>
    <property type="evidence" value="ECO:0007669"/>
    <property type="project" value="UniProtKB-EC"/>
</dbReference>
<keyword evidence="8" id="KW-0663">Pyridoxal phosphate</keyword>
<comment type="pathway">
    <text evidence="2">Amino-acid biosynthesis; L-serine biosynthesis; L-serine from 3-phospho-D-glycerate: step 2/3.</text>
</comment>
<feature type="region of interest" description="Disordered" evidence="13">
    <location>
        <begin position="529"/>
        <end position="590"/>
    </location>
</feature>
<comment type="catalytic activity">
    <reaction evidence="11">
        <text>O-phospho-L-serine + 2-oxoglutarate = 3-phosphooxypyruvate + L-glutamate</text>
        <dbReference type="Rhea" id="RHEA:14329"/>
        <dbReference type="ChEBI" id="CHEBI:16810"/>
        <dbReference type="ChEBI" id="CHEBI:18110"/>
        <dbReference type="ChEBI" id="CHEBI:29985"/>
        <dbReference type="ChEBI" id="CHEBI:57524"/>
        <dbReference type="EC" id="2.6.1.52"/>
    </reaction>
</comment>
<comment type="catalytic activity">
    <reaction evidence="10">
        <text>4-(phosphooxy)-L-threonine + 2-oxoglutarate = (R)-3-hydroxy-2-oxo-4-phosphooxybutanoate + L-glutamate</text>
        <dbReference type="Rhea" id="RHEA:16573"/>
        <dbReference type="ChEBI" id="CHEBI:16810"/>
        <dbReference type="ChEBI" id="CHEBI:29985"/>
        <dbReference type="ChEBI" id="CHEBI:58452"/>
        <dbReference type="ChEBI" id="CHEBI:58538"/>
        <dbReference type="EC" id="2.6.1.52"/>
    </reaction>
</comment>
<comment type="cofactor">
    <cofactor evidence="1">
        <name>pyridoxal 5'-phosphate</name>
        <dbReference type="ChEBI" id="CHEBI:597326"/>
    </cofactor>
</comment>
<dbReference type="EMBL" id="NNAY01002419">
    <property type="protein sequence ID" value="OXU21316.1"/>
    <property type="molecule type" value="Genomic_DNA"/>
</dbReference>
<dbReference type="GO" id="GO:0030170">
    <property type="term" value="F:pyridoxal phosphate binding"/>
    <property type="evidence" value="ECO:0007669"/>
    <property type="project" value="TreeGrafter"/>
</dbReference>
<keyword evidence="12" id="KW-0175">Coiled coil</keyword>
<gene>
    <name evidence="16" type="ORF">TSAR_010671</name>
</gene>
<dbReference type="NCBIfam" id="TIGR01364">
    <property type="entry name" value="serC_1"/>
    <property type="match status" value="1"/>
</dbReference>
<dbReference type="AlphaFoldDB" id="A0A232ESP0"/>
<dbReference type="InterPro" id="IPR000192">
    <property type="entry name" value="Aminotrans_V_dom"/>
</dbReference>
<feature type="domain" description="Aminotransferase class V" evidence="14">
    <location>
        <begin position="126"/>
        <end position="467"/>
    </location>
</feature>
<reference evidence="16 17" key="1">
    <citation type="journal article" date="2017" name="Curr. Biol.">
        <title>The Evolution of Venom by Co-option of Single-Copy Genes.</title>
        <authorList>
            <person name="Martinson E.O."/>
            <person name="Mrinalini"/>
            <person name="Kelkar Y.D."/>
            <person name="Chang C.H."/>
            <person name="Werren J.H."/>
        </authorList>
    </citation>
    <scope>NUCLEOTIDE SEQUENCE [LARGE SCALE GENOMIC DNA]</scope>
    <source>
        <strain evidence="16 17">Alberta</strain>
        <tissue evidence="16">Whole body</tissue>
    </source>
</reference>
<evidence type="ECO:0000256" key="6">
    <source>
        <dbReference type="ARBA" id="ARBA00022605"/>
    </source>
</evidence>
<feature type="coiled-coil region" evidence="12">
    <location>
        <begin position="648"/>
        <end position="675"/>
    </location>
</feature>
<evidence type="ECO:0000313" key="17">
    <source>
        <dbReference type="Proteomes" id="UP000215335"/>
    </source>
</evidence>
<evidence type="ECO:0000256" key="4">
    <source>
        <dbReference type="ARBA" id="ARBA00013030"/>
    </source>
</evidence>
<dbReference type="OrthoDB" id="1703350at2759"/>
<evidence type="ECO:0000256" key="2">
    <source>
        <dbReference type="ARBA" id="ARBA00005099"/>
    </source>
</evidence>
<accession>A0A232ESP0</accession>
<dbReference type="NCBIfam" id="NF003764">
    <property type="entry name" value="PRK05355.1"/>
    <property type="match status" value="1"/>
</dbReference>
<evidence type="ECO:0000256" key="13">
    <source>
        <dbReference type="SAM" id="MobiDB-lite"/>
    </source>
</evidence>
<sequence length="711" mass="79434">MRASAAVNRLESSLIIATFQSRQCSDFAYLVARTAVFPGFFRTNLCYTSSRSKFRSSSRGTDKRKNAIRLFREGEAERLLRLISSARGESGEELTDLRSLWVEHESTPTRQQAIIMSEKNVERAINFGAGPAQLPLEVLKDVQEELLNYANTKVSILEISHRSNDFKKVVENAQARLSELLKIPENYKVMFLQGGGTGLFAAVPLNMMKTGSADYIVTGAWSSKAAKEAAKYGKVNLVLPKTTKYTEIPDKSTWNLDPNASYVYYCDNETVHGIEFHDIPDTKGVPLVADMSSNFVSKPLDISKFALIYAGAQKNVGPSGVTIVIVRKDFIGTAMSICPSIFDFAVVAAENSIHNTPPVFQIYFVGRVFEWIKKNGGVEGMAELAHTKSKLIYDVIEQSNGFYICPIDKKCRSRMNIPFRIKNDEALENAFVAGAAALNMLQLKGHRSVGGIRASLYNAVTLEQVETVVRSETLWPIHLNSKTHKDNIALAKKTKLEPAATQPRPSNKRATLFQEPQPAKKVKGILKNTGHPASIKSSLPAGFFDESSPSHKNIDNSNARKTESTTVNGSNVNGSQDSVNVEASEVKNNKDSSQAVLPEGFFDDPVKDAKARNVEYKDPIEEEWEKFQKEIKEETAQSAQIIGDDQEEAATERQIDTIEEQLRNWSRVMDLVKQKELVHTTEKKQENNDFSSDEDDIDEYLDWRVKKSYRE</sequence>
<evidence type="ECO:0000256" key="5">
    <source>
        <dbReference type="ARBA" id="ARBA00022576"/>
    </source>
</evidence>
<protein>
    <recommendedName>
        <fullName evidence="4">phosphoserine transaminase</fullName>
        <ecNumber evidence="4">2.6.1.52</ecNumber>
    </recommendedName>
</protein>
<evidence type="ECO:0000259" key="15">
    <source>
        <dbReference type="Pfam" id="PF23406"/>
    </source>
</evidence>
<evidence type="ECO:0000256" key="8">
    <source>
        <dbReference type="ARBA" id="ARBA00022898"/>
    </source>
</evidence>
<feature type="compositionally biased region" description="Basic and acidic residues" evidence="13">
    <location>
        <begin position="548"/>
        <end position="563"/>
    </location>
</feature>
<comment type="similarity">
    <text evidence="3">Belongs to the class-V pyridoxal-phosphate-dependent aminotransferase family. SerC subfamily.</text>
</comment>
<dbReference type="PANTHER" id="PTHR43247">
    <property type="entry name" value="PHOSPHOSERINE AMINOTRANSFERASE"/>
    <property type="match status" value="1"/>
</dbReference>
<dbReference type="GO" id="GO:0006564">
    <property type="term" value="P:L-serine biosynthetic process"/>
    <property type="evidence" value="ECO:0007669"/>
    <property type="project" value="UniProtKB-KW"/>
</dbReference>
<proteinExistence type="inferred from homology"/>
<dbReference type="Gene3D" id="3.40.640.10">
    <property type="entry name" value="Type I PLP-dependent aspartate aminotransferase-like (Major domain)"/>
    <property type="match status" value="1"/>
</dbReference>
<comment type="caution">
    <text evidence="16">The sequence shown here is derived from an EMBL/GenBank/DDBJ whole genome shotgun (WGS) entry which is preliminary data.</text>
</comment>
<dbReference type="InterPro" id="IPR015424">
    <property type="entry name" value="PyrdxlP-dep_Trfase"/>
</dbReference>
<evidence type="ECO:0000256" key="10">
    <source>
        <dbReference type="ARBA" id="ARBA00047630"/>
    </source>
</evidence>
<evidence type="ECO:0000256" key="12">
    <source>
        <dbReference type="SAM" id="Coils"/>
    </source>
</evidence>
<dbReference type="Proteomes" id="UP000215335">
    <property type="component" value="Unassembled WGS sequence"/>
</dbReference>
<dbReference type="InterPro" id="IPR015421">
    <property type="entry name" value="PyrdxlP-dep_Trfase_major"/>
</dbReference>
<evidence type="ECO:0000256" key="3">
    <source>
        <dbReference type="ARBA" id="ARBA00006904"/>
    </source>
</evidence>
<feature type="compositionally biased region" description="Polar residues" evidence="13">
    <location>
        <begin position="564"/>
        <end position="581"/>
    </location>
</feature>
<keyword evidence="9" id="KW-0718">Serine biosynthesis</keyword>
<dbReference type="InterPro" id="IPR059039">
    <property type="entry name" value="ZNF380_CC"/>
</dbReference>
<evidence type="ECO:0000313" key="16">
    <source>
        <dbReference type="EMBL" id="OXU21316.1"/>
    </source>
</evidence>
<dbReference type="PANTHER" id="PTHR43247:SF1">
    <property type="entry name" value="PHOSPHOSERINE AMINOTRANSFERASE"/>
    <property type="match status" value="1"/>
</dbReference>
<keyword evidence="5" id="KW-0032">Aminotransferase</keyword>
<evidence type="ECO:0000256" key="7">
    <source>
        <dbReference type="ARBA" id="ARBA00022679"/>
    </source>
</evidence>
<dbReference type="CDD" id="cd00611">
    <property type="entry name" value="PSAT_like"/>
    <property type="match status" value="1"/>
</dbReference>
<feature type="domain" description="ZNF380 coiled-coil" evidence="15">
    <location>
        <begin position="597"/>
        <end position="676"/>
    </location>
</feature>
<dbReference type="Pfam" id="PF00266">
    <property type="entry name" value="Aminotran_5"/>
    <property type="match status" value="1"/>
</dbReference>
<dbReference type="EC" id="2.6.1.52" evidence="4"/>
<keyword evidence="17" id="KW-1185">Reference proteome</keyword>
<dbReference type="GO" id="GO:0005737">
    <property type="term" value="C:cytoplasm"/>
    <property type="evidence" value="ECO:0007669"/>
    <property type="project" value="TreeGrafter"/>
</dbReference>
<evidence type="ECO:0000256" key="11">
    <source>
        <dbReference type="ARBA" id="ARBA00049007"/>
    </source>
</evidence>
<evidence type="ECO:0000259" key="14">
    <source>
        <dbReference type="Pfam" id="PF00266"/>
    </source>
</evidence>
<name>A0A232ESP0_9HYME</name>
<dbReference type="Gene3D" id="3.90.1150.10">
    <property type="entry name" value="Aspartate Aminotransferase, domain 1"/>
    <property type="match status" value="1"/>
</dbReference>
<dbReference type="SUPFAM" id="SSF53383">
    <property type="entry name" value="PLP-dependent transferases"/>
    <property type="match status" value="1"/>
</dbReference>
<dbReference type="InterPro" id="IPR015422">
    <property type="entry name" value="PyrdxlP-dep_Trfase_small"/>
</dbReference>
<dbReference type="UniPathway" id="UPA00244">
    <property type="reaction ID" value="UER00311"/>
</dbReference>